<feature type="transmembrane region" description="Helical" evidence="7">
    <location>
        <begin position="114"/>
        <end position="134"/>
    </location>
</feature>
<keyword evidence="3" id="KW-1003">Cell membrane</keyword>
<evidence type="ECO:0000313" key="10">
    <source>
        <dbReference type="Proteomes" id="UP000000214"/>
    </source>
</evidence>
<dbReference type="EMBL" id="CP003493">
    <property type="protein sequence ID" value="AFV88694.1"/>
    <property type="molecule type" value="Genomic_DNA"/>
</dbReference>
<dbReference type="CDD" id="cd17321">
    <property type="entry name" value="MFS_MMR_MDR_like"/>
    <property type="match status" value="1"/>
</dbReference>
<evidence type="ECO:0000256" key="3">
    <source>
        <dbReference type="ARBA" id="ARBA00022475"/>
    </source>
</evidence>
<feature type="transmembrane region" description="Helical" evidence="7">
    <location>
        <begin position="266"/>
        <end position="285"/>
    </location>
</feature>
<sequence>MGDRVRDRRSWETARTIDARASALKPCRVPDHYSSRQTPAEGIRPWPSLWAMLIGFFMILIDTTIVSVANPSIQRGLGTSTTGVLWVTSSYLLAYAVPLLVTGRLGDRFGPRRVFLIGLTIFTLASLWCGLSNLLPGSGITNLIVARAVQGLGAAVMSPQPMAVLTRTFPRESRGGAMALWGATAGVGTLIGPILGGVLVDWLGWEWIFFVNVPIGLVGFLLVTRLVPHLELHSHHFDWLGVVISGVAMFLIVFSLQEGNSYHWNAWVWSGIGAGVVVMGLFLWWQAVNRNEPLLPLNLFRDRNFSLANIAIATVGFAVTALFVPLIYYFQLVHDMTPTQSALMTAPSSVLGLVLAAPAGRLTDRVHPALLAGPGILLMSGGMGLYSAMMSATIEWWWLLIPSVVMGVGSAFVWGPISTTANRNLPLHQAGAGAGVYNATRQLGSVIGSAAIAALMASRIGSELSAATGGARGGSAMAGAAAELPAFLKAPFTTAMAQTLLLPAVVVLIGAICAFAFGKPAFMGSGADGESASPTSRTASH</sequence>
<feature type="transmembrane region" description="Helical" evidence="7">
    <location>
        <begin position="342"/>
        <end position="362"/>
    </location>
</feature>
<dbReference type="PANTHER" id="PTHR42718:SF42">
    <property type="entry name" value="EXPORT PROTEIN"/>
    <property type="match status" value="1"/>
</dbReference>
<evidence type="ECO:0000256" key="5">
    <source>
        <dbReference type="ARBA" id="ARBA00022989"/>
    </source>
</evidence>
<keyword evidence="5 7" id="KW-1133">Transmembrane helix</keyword>
<reference evidence="9 10" key="1">
    <citation type="journal article" date="2012" name="BMC Genomics">
        <title>The genome sequence of Propionibacterium acidipropionici provides insights into its biotechnological and industrial potential.</title>
        <authorList>
            <person name="Parizzi L.P."/>
            <person name="Grassi M.C."/>
            <person name="Llerena L.A."/>
            <person name="Carazzolle M.F."/>
            <person name="Queiroz V.L."/>
            <person name="Lunardi I."/>
            <person name="Zeidler A.F."/>
            <person name="Teixeira P.J."/>
            <person name="Mieczkowski P."/>
            <person name="Rincones J."/>
            <person name="Pereira G.A."/>
        </authorList>
    </citation>
    <scope>NUCLEOTIDE SEQUENCE [LARGE SCALE GENOMIC DNA]</scope>
    <source>
        <strain evidence="10">ATCC 4875 / DSM 20272 / JCM 6432 / NBRC 12425 / NCIMB 8070</strain>
    </source>
</reference>
<organism evidence="9 10">
    <name type="scientific">Acidipropionibacterium acidipropionici (strain ATCC 4875 / DSM 20272 / JCM 6432 / NBRC 12425 / NCIMB 8070 / 4)</name>
    <name type="common">Propionibacterium acidipropionici</name>
    <dbReference type="NCBI Taxonomy" id="1171373"/>
    <lineage>
        <taxon>Bacteria</taxon>
        <taxon>Bacillati</taxon>
        <taxon>Actinomycetota</taxon>
        <taxon>Actinomycetes</taxon>
        <taxon>Propionibacteriales</taxon>
        <taxon>Propionibacteriaceae</taxon>
        <taxon>Acidipropionibacterium</taxon>
    </lineage>
</organism>
<protein>
    <submittedName>
        <fullName evidence="9">Albicidin efflux pump</fullName>
    </submittedName>
</protein>
<feature type="transmembrane region" description="Helical" evidence="7">
    <location>
        <begin position="396"/>
        <end position="417"/>
    </location>
</feature>
<evidence type="ECO:0000259" key="8">
    <source>
        <dbReference type="PROSITE" id="PS50850"/>
    </source>
</evidence>
<feature type="transmembrane region" description="Helical" evidence="7">
    <location>
        <begin position="205"/>
        <end position="224"/>
    </location>
</feature>
<feature type="domain" description="Major facilitator superfamily (MFS) profile" evidence="8">
    <location>
        <begin position="48"/>
        <end position="522"/>
    </location>
</feature>
<gene>
    <name evidence="9" type="primary">albF</name>
    <name evidence="9" type="ordered locus">PACID_08560</name>
</gene>
<evidence type="ECO:0000256" key="4">
    <source>
        <dbReference type="ARBA" id="ARBA00022692"/>
    </source>
</evidence>
<dbReference type="STRING" id="1171373.PACID_08560"/>
<evidence type="ECO:0000256" key="2">
    <source>
        <dbReference type="ARBA" id="ARBA00022448"/>
    </source>
</evidence>
<dbReference type="Gene3D" id="1.20.1720.10">
    <property type="entry name" value="Multidrug resistance protein D"/>
    <property type="match status" value="1"/>
</dbReference>
<keyword evidence="6 7" id="KW-0472">Membrane</keyword>
<dbReference type="NCBIfam" id="TIGR00711">
    <property type="entry name" value="efflux_EmrB"/>
    <property type="match status" value="1"/>
</dbReference>
<dbReference type="Proteomes" id="UP000000214">
    <property type="component" value="Chromosome"/>
</dbReference>
<dbReference type="PATRIC" id="fig|1171373.8.peg.867"/>
<feature type="transmembrane region" description="Helical" evidence="7">
    <location>
        <begin position="83"/>
        <end position="102"/>
    </location>
</feature>
<dbReference type="PROSITE" id="PS50850">
    <property type="entry name" value="MFS"/>
    <property type="match status" value="1"/>
</dbReference>
<dbReference type="InterPro" id="IPR004638">
    <property type="entry name" value="EmrB-like"/>
</dbReference>
<dbReference type="InterPro" id="IPR036259">
    <property type="entry name" value="MFS_trans_sf"/>
</dbReference>
<dbReference type="InterPro" id="IPR011701">
    <property type="entry name" value="MFS"/>
</dbReference>
<comment type="subcellular location">
    <subcellularLocation>
        <location evidence="1">Cell membrane</location>
        <topology evidence="1">Multi-pass membrane protein</topology>
    </subcellularLocation>
</comment>
<feature type="transmembrane region" description="Helical" evidence="7">
    <location>
        <begin position="178"/>
        <end position="199"/>
    </location>
</feature>
<dbReference type="InterPro" id="IPR020846">
    <property type="entry name" value="MFS_dom"/>
</dbReference>
<accession>K7RLA4</accession>
<feature type="transmembrane region" description="Helical" evidence="7">
    <location>
        <begin position="236"/>
        <end position="254"/>
    </location>
</feature>
<dbReference type="AlphaFoldDB" id="K7RLA4"/>
<dbReference type="GO" id="GO:0005886">
    <property type="term" value="C:plasma membrane"/>
    <property type="evidence" value="ECO:0007669"/>
    <property type="project" value="UniProtKB-SubCell"/>
</dbReference>
<proteinExistence type="predicted"/>
<feature type="transmembrane region" description="Helical" evidence="7">
    <location>
        <begin position="49"/>
        <end position="71"/>
    </location>
</feature>
<feature type="transmembrane region" description="Helical" evidence="7">
    <location>
        <begin position="369"/>
        <end position="390"/>
    </location>
</feature>
<evidence type="ECO:0000313" key="9">
    <source>
        <dbReference type="EMBL" id="AFV88694.1"/>
    </source>
</evidence>
<dbReference type="SUPFAM" id="SSF103473">
    <property type="entry name" value="MFS general substrate transporter"/>
    <property type="match status" value="2"/>
</dbReference>
<dbReference type="HOGENOM" id="CLU_000960_28_1_11"/>
<name>K7RLA4_ACIA4</name>
<dbReference type="PANTHER" id="PTHR42718">
    <property type="entry name" value="MAJOR FACILITATOR SUPERFAMILY MULTIDRUG TRANSPORTER MFSC"/>
    <property type="match status" value="1"/>
</dbReference>
<dbReference type="Gene3D" id="1.20.1250.20">
    <property type="entry name" value="MFS general substrate transporter like domains"/>
    <property type="match status" value="1"/>
</dbReference>
<keyword evidence="4 7" id="KW-0812">Transmembrane</keyword>
<dbReference type="KEGG" id="pbo:PACID_08560"/>
<dbReference type="eggNOG" id="COG0477">
    <property type="taxonomic scope" value="Bacteria"/>
</dbReference>
<feature type="transmembrane region" description="Helical" evidence="7">
    <location>
        <begin position="306"/>
        <end position="330"/>
    </location>
</feature>
<evidence type="ECO:0000256" key="1">
    <source>
        <dbReference type="ARBA" id="ARBA00004651"/>
    </source>
</evidence>
<keyword evidence="2" id="KW-0813">Transport</keyword>
<evidence type="ECO:0000256" key="6">
    <source>
        <dbReference type="ARBA" id="ARBA00023136"/>
    </source>
</evidence>
<dbReference type="Pfam" id="PF07690">
    <property type="entry name" value="MFS_1"/>
    <property type="match status" value="1"/>
</dbReference>
<evidence type="ECO:0000256" key="7">
    <source>
        <dbReference type="SAM" id="Phobius"/>
    </source>
</evidence>
<dbReference type="GO" id="GO:0022857">
    <property type="term" value="F:transmembrane transporter activity"/>
    <property type="evidence" value="ECO:0007669"/>
    <property type="project" value="InterPro"/>
</dbReference>
<feature type="transmembrane region" description="Helical" evidence="7">
    <location>
        <begin position="499"/>
        <end position="518"/>
    </location>
</feature>
<dbReference type="RefSeq" id="WP_015069605.1">
    <property type="nucleotide sequence ID" value="NC_019395.1"/>
</dbReference>